<evidence type="ECO:0000313" key="3">
    <source>
        <dbReference type="Proteomes" id="UP000186373"/>
    </source>
</evidence>
<dbReference type="OrthoDB" id="329806at2"/>
<organism evidence="2 3">
    <name type="scientific">Chryseobacterium shigense</name>
    <dbReference type="NCBI Taxonomy" id="297244"/>
    <lineage>
        <taxon>Bacteria</taxon>
        <taxon>Pseudomonadati</taxon>
        <taxon>Bacteroidota</taxon>
        <taxon>Flavobacteriia</taxon>
        <taxon>Flavobacteriales</taxon>
        <taxon>Weeksellaceae</taxon>
        <taxon>Chryseobacterium group</taxon>
        <taxon>Chryseobacterium</taxon>
    </lineage>
</organism>
<dbReference type="Proteomes" id="UP000186373">
    <property type="component" value="Unassembled WGS sequence"/>
</dbReference>
<keyword evidence="3" id="KW-1185">Reference proteome</keyword>
<gene>
    <name evidence="2" type="ORF">SAMN05421639_104113</name>
</gene>
<dbReference type="InterPro" id="IPR001509">
    <property type="entry name" value="Epimerase_deHydtase"/>
</dbReference>
<dbReference type="PANTHER" id="PTHR43245">
    <property type="entry name" value="BIFUNCTIONAL POLYMYXIN RESISTANCE PROTEIN ARNA"/>
    <property type="match status" value="1"/>
</dbReference>
<name>A0A1N7IKA4_9FLAO</name>
<reference evidence="3" key="1">
    <citation type="submission" date="2017-01" db="EMBL/GenBank/DDBJ databases">
        <authorList>
            <person name="Varghese N."/>
            <person name="Submissions S."/>
        </authorList>
    </citation>
    <scope>NUCLEOTIDE SEQUENCE [LARGE SCALE GENOMIC DNA]</scope>
    <source>
        <strain evidence="3">DSM 17126</strain>
    </source>
</reference>
<proteinExistence type="predicted"/>
<dbReference type="Gene3D" id="3.40.50.720">
    <property type="entry name" value="NAD(P)-binding Rossmann-like Domain"/>
    <property type="match status" value="1"/>
</dbReference>
<protein>
    <submittedName>
        <fullName evidence="2">Nucleoside-diphosphate-sugar epimerase</fullName>
    </submittedName>
</protein>
<accession>A0A1N7IKA4</accession>
<dbReference type="AlphaFoldDB" id="A0A1N7IKA4"/>
<feature type="domain" description="NAD-dependent epimerase/dehydratase" evidence="1">
    <location>
        <begin position="3"/>
        <end position="207"/>
    </location>
</feature>
<dbReference type="InterPro" id="IPR036291">
    <property type="entry name" value="NAD(P)-bd_dom_sf"/>
</dbReference>
<dbReference type="RefSeq" id="WP_076508108.1">
    <property type="nucleotide sequence ID" value="NZ_FTNY01000004.1"/>
</dbReference>
<dbReference type="InterPro" id="IPR050177">
    <property type="entry name" value="Lipid_A_modif_metabolic_enz"/>
</dbReference>
<evidence type="ECO:0000259" key="1">
    <source>
        <dbReference type="Pfam" id="PF01370"/>
    </source>
</evidence>
<dbReference type="Pfam" id="PF01370">
    <property type="entry name" value="Epimerase"/>
    <property type="match status" value="1"/>
</dbReference>
<sequence length="302" mass="34052">MKIAIFGGSGFVGKNLIKTLQSKFDIQEISLRNSFWQKTIDKETDIMINLVGKAHDHKGTATEKDYYFANVELARQIVEEFKKSDASLLIHVSSIAALEELGSDKPLEEIDHCRPLSLYGKTKREAEKLLLDEDLPKNKKIIIIRPPMIHGPGDKGNLGLLYKMISKGIPYPLASFENNRSFLSIENFCYYVEEIIKKKSEISSGIYHICDDESVSTKDIIEIIGEVTRKKTVNLSLPKVIVQKMAKIGDYIPFPLNTKRLKKMTSNLLVSNEKIKMSLGVEKLSVSAKDGLIKTIKSFQTK</sequence>
<evidence type="ECO:0000313" key="2">
    <source>
        <dbReference type="EMBL" id="SIS37515.1"/>
    </source>
</evidence>
<dbReference type="EMBL" id="FTNY01000004">
    <property type="protein sequence ID" value="SIS37515.1"/>
    <property type="molecule type" value="Genomic_DNA"/>
</dbReference>
<dbReference type="SUPFAM" id="SSF51735">
    <property type="entry name" value="NAD(P)-binding Rossmann-fold domains"/>
    <property type="match status" value="1"/>
</dbReference>